<dbReference type="InterPro" id="IPR003660">
    <property type="entry name" value="HAMP_dom"/>
</dbReference>
<evidence type="ECO:0000256" key="10">
    <source>
        <dbReference type="SAM" id="Coils"/>
    </source>
</evidence>
<dbReference type="PANTHER" id="PTHR43547">
    <property type="entry name" value="TWO-COMPONENT HISTIDINE KINASE"/>
    <property type="match status" value="1"/>
</dbReference>
<evidence type="ECO:0000256" key="9">
    <source>
        <dbReference type="ARBA" id="ARBA00023012"/>
    </source>
</evidence>
<dbReference type="CDD" id="cd00082">
    <property type="entry name" value="HisKA"/>
    <property type="match status" value="1"/>
</dbReference>
<keyword evidence="5" id="KW-0808">Transferase</keyword>
<keyword evidence="7 14" id="KW-0418">Kinase</keyword>
<dbReference type="PROSITE" id="PS50885">
    <property type="entry name" value="HAMP"/>
    <property type="match status" value="1"/>
</dbReference>
<keyword evidence="9" id="KW-0902">Two-component regulatory system</keyword>
<dbReference type="EMBL" id="BOOW01000035">
    <property type="protein sequence ID" value="GII95371.1"/>
    <property type="molecule type" value="Genomic_DNA"/>
</dbReference>
<feature type="domain" description="Histidine kinase" evidence="12">
    <location>
        <begin position="215"/>
        <end position="434"/>
    </location>
</feature>
<dbReference type="SMART" id="SM00304">
    <property type="entry name" value="HAMP"/>
    <property type="match status" value="1"/>
</dbReference>
<name>A0A919V9J5_9ACTN</name>
<keyword evidence="11" id="KW-0472">Membrane</keyword>
<dbReference type="InterPro" id="IPR003661">
    <property type="entry name" value="HisK_dim/P_dom"/>
</dbReference>
<dbReference type="CDD" id="cd00075">
    <property type="entry name" value="HATPase"/>
    <property type="match status" value="1"/>
</dbReference>
<evidence type="ECO:0000313" key="15">
    <source>
        <dbReference type="Proteomes" id="UP000606172"/>
    </source>
</evidence>
<keyword evidence="4" id="KW-0597">Phosphoprotein</keyword>
<reference evidence="14" key="1">
    <citation type="submission" date="2021-01" db="EMBL/GenBank/DDBJ databases">
        <title>Whole genome shotgun sequence of Sinosporangium siamense NBRC 109515.</title>
        <authorList>
            <person name="Komaki H."/>
            <person name="Tamura T."/>
        </authorList>
    </citation>
    <scope>NUCLEOTIDE SEQUENCE</scope>
    <source>
        <strain evidence="14">NBRC 109515</strain>
    </source>
</reference>
<dbReference type="InterPro" id="IPR036890">
    <property type="entry name" value="HATPase_C_sf"/>
</dbReference>
<keyword evidence="10" id="KW-0175">Coiled coil</keyword>
<dbReference type="PRINTS" id="PR00344">
    <property type="entry name" value="BCTRLSENSOR"/>
</dbReference>
<dbReference type="InterPro" id="IPR003594">
    <property type="entry name" value="HATPase_dom"/>
</dbReference>
<dbReference type="Proteomes" id="UP000606172">
    <property type="component" value="Unassembled WGS sequence"/>
</dbReference>
<comment type="catalytic activity">
    <reaction evidence="1">
        <text>ATP + protein L-histidine = ADP + protein N-phospho-L-histidine.</text>
        <dbReference type="EC" id="2.7.13.3"/>
    </reaction>
</comment>
<dbReference type="InterPro" id="IPR036097">
    <property type="entry name" value="HisK_dim/P_sf"/>
</dbReference>
<dbReference type="Gene3D" id="1.10.287.130">
    <property type="match status" value="1"/>
</dbReference>
<keyword evidence="15" id="KW-1185">Reference proteome</keyword>
<dbReference type="Gene3D" id="3.30.565.10">
    <property type="entry name" value="Histidine kinase-like ATPase, C-terminal domain"/>
    <property type="match status" value="1"/>
</dbReference>
<feature type="transmembrane region" description="Helical" evidence="11">
    <location>
        <begin position="134"/>
        <end position="158"/>
    </location>
</feature>
<dbReference type="SMART" id="SM00387">
    <property type="entry name" value="HATPase_c"/>
    <property type="match status" value="1"/>
</dbReference>
<accession>A0A919V9J5</accession>
<evidence type="ECO:0000256" key="5">
    <source>
        <dbReference type="ARBA" id="ARBA00022679"/>
    </source>
</evidence>
<evidence type="ECO:0000256" key="8">
    <source>
        <dbReference type="ARBA" id="ARBA00022989"/>
    </source>
</evidence>
<dbReference type="PANTHER" id="PTHR43547:SF2">
    <property type="entry name" value="HYBRID SIGNAL TRANSDUCTION HISTIDINE KINASE C"/>
    <property type="match status" value="1"/>
</dbReference>
<comment type="subcellular location">
    <subcellularLocation>
        <location evidence="2">Cell membrane</location>
    </subcellularLocation>
</comment>
<proteinExistence type="predicted"/>
<evidence type="ECO:0000313" key="14">
    <source>
        <dbReference type="EMBL" id="GII95371.1"/>
    </source>
</evidence>
<dbReference type="PROSITE" id="PS50109">
    <property type="entry name" value="HIS_KIN"/>
    <property type="match status" value="1"/>
</dbReference>
<feature type="coiled-coil region" evidence="10">
    <location>
        <begin position="188"/>
        <end position="215"/>
    </location>
</feature>
<protein>
    <recommendedName>
        <fullName evidence="3">histidine kinase</fullName>
        <ecNumber evidence="3">2.7.13.3</ecNumber>
    </recommendedName>
</protein>
<evidence type="ECO:0000256" key="3">
    <source>
        <dbReference type="ARBA" id="ARBA00012438"/>
    </source>
</evidence>
<dbReference type="SUPFAM" id="SSF55874">
    <property type="entry name" value="ATPase domain of HSP90 chaperone/DNA topoisomerase II/histidine kinase"/>
    <property type="match status" value="1"/>
</dbReference>
<evidence type="ECO:0000256" key="6">
    <source>
        <dbReference type="ARBA" id="ARBA00022692"/>
    </source>
</evidence>
<dbReference type="GO" id="GO:0005886">
    <property type="term" value="C:plasma membrane"/>
    <property type="evidence" value="ECO:0007669"/>
    <property type="project" value="UniProtKB-SubCell"/>
</dbReference>
<dbReference type="SMART" id="SM00388">
    <property type="entry name" value="HisKA"/>
    <property type="match status" value="1"/>
</dbReference>
<keyword evidence="6 11" id="KW-0812">Transmembrane</keyword>
<keyword evidence="8 11" id="KW-1133">Transmembrane helix</keyword>
<evidence type="ECO:0000256" key="1">
    <source>
        <dbReference type="ARBA" id="ARBA00000085"/>
    </source>
</evidence>
<gene>
    <name evidence="14" type="ORF">Ssi02_56020</name>
</gene>
<evidence type="ECO:0000259" key="12">
    <source>
        <dbReference type="PROSITE" id="PS50109"/>
    </source>
</evidence>
<dbReference type="SUPFAM" id="SSF47384">
    <property type="entry name" value="Homodimeric domain of signal transducing histidine kinase"/>
    <property type="match status" value="1"/>
</dbReference>
<evidence type="ECO:0000259" key="13">
    <source>
        <dbReference type="PROSITE" id="PS50885"/>
    </source>
</evidence>
<dbReference type="GO" id="GO:0000155">
    <property type="term" value="F:phosphorelay sensor kinase activity"/>
    <property type="evidence" value="ECO:0007669"/>
    <property type="project" value="InterPro"/>
</dbReference>
<dbReference type="AlphaFoldDB" id="A0A919V9J5"/>
<dbReference type="EC" id="2.7.13.3" evidence="3"/>
<dbReference type="CDD" id="cd06225">
    <property type="entry name" value="HAMP"/>
    <property type="match status" value="1"/>
</dbReference>
<dbReference type="InterPro" id="IPR005467">
    <property type="entry name" value="His_kinase_dom"/>
</dbReference>
<comment type="caution">
    <text evidence="14">The sequence shown here is derived from an EMBL/GenBank/DDBJ whole genome shotgun (WGS) entry which is preliminary data.</text>
</comment>
<evidence type="ECO:0000256" key="11">
    <source>
        <dbReference type="SAM" id="Phobius"/>
    </source>
</evidence>
<evidence type="ECO:0000256" key="4">
    <source>
        <dbReference type="ARBA" id="ARBA00022553"/>
    </source>
</evidence>
<dbReference type="Gene3D" id="6.10.340.10">
    <property type="match status" value="1"/>
</dbReference>
<sequence length="438" mass="46778">MNRRGAVRTVATRISVGGAARELTSAVRVVRSRAAMAVTALWWRLPPLVRRMSSRAAKPVVALWRLLPPLPLTVRLALSHVAVLAVTLMAVNIAADVLAGVDDYSELHRSFSSLESAVVELLARGIQEKVGIGLVWPALTVGLVTALVLSLGFSRFLLRPLRQVSASTHRLAEGHYDDVLDVPCEPGLAALVEDVNRLAAALADMERRRARLVSEIAHEMRTPLTILSGQIEGMADGIFAPDDLMFASLADDLNRLRRLADDLSNLSRVEEGAFVLHHTPTDVTALAVSTAERLRPQFDDGGITLSTFPGPPVMALLDAGRITQVLVNLLGNALVACDPGGRVAVSVNATHDPEPQVEIRVQDTGIGIAAHDLTRIFTRFERVQHPERPAPAGGSGIGLTIARGIVRAHGGNITATSRGLGLGATFIVRLPLRPGQPA</sequence>
<dbReference type="InterPro" id="IPR004358">
    <property type="entry name" value="Sig_transdc_His_kin-like_C"/>
</dbReference>
<feature type="domain" description="HAMP" evidence="13">
    <location>
        <begin position="155"/>
        <end position="207"/>
    </location>
</feature>
<evidence type="ECO:0000256" key="2">
    <source>
        <dbReference type="ARBA" id="ARBA00004236"/>
    </source>
</evidence>
<dbReference type="Pfam" id="PF02518">
    <property type="entry name" value="HATPase_c"/>
    <property type="match status" value="1"/>
</dbReference>
<evidence type="ECO:0000256" key="7">
    <source>
        <dbReference type="ARBA" id="ARBA00022777"/>
    </source>
</evidence>
<organism evidence="14 15">
    <name type="scientific">Sinosporangium siamense</name>
    <dbReference type="NCBI Taxonomy" id="1367973"/>
    <lineage>
        <taxon>Bacteria</taxon>
        <taxon>Bacillati</taxon>
        <taxon>Actinomycetota</taxon>
        <taxon>Actinomycetes</taxon>
        <taxon>Streptosporangiales</taxon>
        <taxon>Streptosporangiaceae</taxon>
        <taxon>Sinosporangium</taxon>
    </lineage>
</organism>
<dbReference type="Pfam" id="PF00512">
    <property type="entry name" value="HisKA"/>
    <property type="match status" value="1"/>
</dbReference>